<organism evidence="1 2">
    <name type="scientific">Richelia sinica FACHB-800</name>
    <dbReference type="NCBI Taxonomy" id="1357546"/>
    <lineage>
        <taxon>Bacteria</taxon>
        <taxon>Bacillati</taxon>
        <taxon>Cyanobacteriota</taxon>
        <taxon>Cyanophyceae</taxon>
        <taxon>Nostocales</taxon>
        <taxon>Nostocaceae</taxon>
        <taxon>Richelia</taxon>
    </lineage>
</organism>
<name>A0A975TCA5_9NOST</name>
<evidence type="ECO:0000313" key="2">
    <source>
        <dbReference type="Proteomes" id="UP000683511"/>
    </source>
</evidence>
<dbReference type="RefSeq" id="WP_217312815.1">
    <property type="nucleotide sequence ID" value="NZ_CP021056.1"/>
</dbReference>
<sequence>MNENFGKPALTGVWLTPRCANSILQLRLCGFVLPLSPEDALVHTVLPEAKK</sequence>
<gene>
    <name evidence="1" type="ORF">B6N60_03985</name>
</gene>
<dbReference type="AlphaFoldDB" id="A0A975TCA5"/>
<dbReference type="KEGG" id="rsin:B6N60_03985"/>
<evidence type="ECO:0000313" key="1">
    <source>
        <dbReference type="EMBL" id="QXE25271.1"/>
    </source>
</evidence>
<protein>
    <submittedName>
        <fullName evidence="1">Uncharacterized protein</fullName>
    </submittedName>
</protein>
<proteinExistence type="predicted"/>
<dbReference type="Proteomes" id="UP000683511">
    <property type="component" value="Chromosome"/>
</dbReference>
<keyword evidence="2" id="KW-1185">Reference proteome</keyword>
<dbReference type="EMBL" id="CP021056">
    <property type="protein sequence ID" value="QXE25271.1"/>
    <property type="molecule type" value="Genomic_DNA"/>
</dbReference>
<accession>A0A975TCA5</accession>
<reference evidence="1" key="1">
    <citation type="submission" date="2017-04" db="EMBL/GenBank/DDBJ databases">
        <title>Genome deletions in a multicellular cyanobacterial endosymbiont for morphological adaptation in marine diatoms.</title>
        <authorList>
            <person name="Wang Y."/>
            <person name="Gao H."/>
            <person name="Li R."/>
            <person name="Xu X."/>
        </authorList>
    </citation>
    <scope>NUCLEOTIDE SEQUENCE</scope>
    <source>
        <strain evidence="1">FACHB 800</strain>
    </source>
</reference>